<proteinExistence type="predicted"/>
<comment type="caution">
    <text evidence="2">The sequence shown here is derived from an EMBL/GenBank/DDBJ whole genome shotgun (WGS) entry which is preliminary data.</text>
</comment>
<dbReference type="RefSeq" id="WP_266056150.1">
    <property type="nucleotide sequence ID" value="NZ_JAPFQN010000004.1"/>
</dbReference>
<name>A0ABT3RQ59_9BACT</name>
<keyword evidence="3" id="KW-1185">Reference proteome</keyword>
<evidence type="ECO:0000256" key="1">
    <source>
        <dbReference type="SAM" id="SignalP"/>
    </source>
</evidence>
<protein>
    <submittedName>
        <fullName evidence="2">Uncharacterized protein</fullName>
    </submittedName>
</protein>
<reference evidence="2 3" key="1">
    <citation type="submission" date="2022-11" db="EMBL/GenBank/DDBJ databases">
        <title>The characterization of three novel Bacteroidetes species and genomic analysis of their roles in tidal elemental geochemical cycles.</title>
        <authorList>
            <person name="Ma K."/>
        </authorList>
    </citation>
    <scope>NUCLEOTIDE SEQUENCE [LARGE SCALE GENOMIC DNA]</scope>
    <source>
        <strain evidence="2 3">M17</strain>
    </source>
</reference>
<gene>
    <name evidence="2" type="ORF">OO013_07710</name>
</gene>
<sequence length="207" mass="24580">MKKLFILTFLGISSYCFAQNSDFAKELTEFRTNIYPLLNNYDSDKLLKYDFDETDLISTKIDSFVHANEHKIQKYQLQLLEQYSNDYNFTIKTDGFEQIDVSDFNQKLNEIDVGLSNPIYKLLLINPIKELEIYRNMYLMQKYTNTEFAVFSTKLTIVPSLIKTKKLKNGQWEIIENMHEFLIKANYDPKKGRITKIECYQRKLNNN</sequence>
<keyword evidence="1" id="KW-0732">Signal</keyword>
<accession>A0ABT3RQ59</accession>
<dbReference type="Proteomes" id="UP001209885">
    <property type="component" value="Unassembled WGS sequence"/>
</dbReference>
<organism evidence="2 3">
    <name type="scientific">Mangrovivirga halotolerans</name>
    <dbReference type="NCBI Taxonomy" id="2993936"/>
    <lineage>
        <taxon>Bacteria</taxon>
        <taxon>Pseudomonadati</taxon>
        <taxon>Bacteroidota</taxon>
        <taxon>Cytophagia</taxon>
        <taxon>Cytophagales</taxon>
        <taxon>Mangrovivirgaceae</taxon>
        <taxon>Mangrovivirga</taxon>
    </lineage>
</organism>
<feature type="signal peptide" evidence="1">
    <location>
        <begin position="1"/>
        <end position="18"/>
    </location>
</feature>
<evidence type="ECO:0000313" key="3">
    <source>
        <dbReference type="Proteomes" id="UP001209885"/>
    </source>
</evidence>
<evidence type="ECO:0000313" key="2">
    <source>
        <dbReference type="EMBL" id="MCX2743745.1"/>
    </source>
</evidence>
<dbReference type="EMBL" id="JAPFQN010000004">
    <property type="protein sequence ID" value="MCX2743745.1"/>
    <property type="molecule type" value="Genomic_DNA"/>
</dbReference>
<feature type="chain" id="PRO_5047255111" evidence="1">
    <location>
        <begin position="19"/>
        <end position="207"/>
    </location>
</feature>